<evidence type="ECO:0000313" key="3">
    <source>
        <dbReference type="Proteomes" id="UP000294927"/>
    </source>
</evidence>
<feature type="region of interest" description="Disordered" evidence="1">
    <location>
        <begin position="23"/>
        <end position="56"/>
    </location>
</feature>
<gene>
    <name evidence="2" type="ORF">CLV71_102327</name>
</gene>
<evidence type="ECO:0000256" key="1">
    <source>
        <dbReference type="SAM" id="MobiDB-lite"/>
    </source>
</evidence>
<dbReference type="AlphaFoldDB" id="A0A4V3FUR7"/>
<reference evidence="2 3" key="1">
    <citation type="submission" date="2019-03" db="EMBL/GenBank/DDBJ databases">
        <title>Genomic Encyclopedia of Archaeal and Bacterial Type Strains, Phase II (KMG-II): from individual species to whole genera.</title>
        <authorList>
            <person name="Goeker M."/>
        </authorList>
    </citation>
    <scope>NUCLEOTIDE SEQUENCE [LARGE SCALE GENOMIC DNA]</scope>
    <source>
        <strain evidence="2 3">DSM 45499</strain>
    </source>
</reference>
<organism evidence="2 3">
    <name type="scientific">Actinophytocola oryzae</name>
    <dbReference type="NCBI Taxonomy" id="502181"/>
    <lineage>
        <taxon>Bacteria</taxon>
        <taxon>Bacillati</taxon>
        <taxon>Actinomycetota</taxon>
        <taxon>Actinomycetes</taxon>
        <taxon>Pseudonocardiales</taxon>
        <taxon>Pseudonocardiaceae</taxon>
    </lineage>
</organism>
<sequence>MSETTEPVPLGSRTTLFRHALRLHQQTPDSPLPRDGAPFPDEERHRGKRPRTRADQRLDGADVAAILDRHFADPDARAGELVDAFHDVLVPFLDNAHVNAAALRADRQRVRHTGRWLVRHSTDRCSAVVGLALLASDWTEEDIPLIQTIGLLSHTFGPLAAEALGRRRGGGEALQWLGQRVTGWGRVHVIEKLCGRGGSTSRGWLLRNACDGDFLNAYFAGQVATATHLHEAITGTDIDDDLVDHTGRVLRIMTDCDGMGTTLEHYPPAPVVLAAHAAHLGRQAPTRNRYLDAAVIAYYLTTRAPAQCGCTTGQRDEIVRQYLAVLNRRNWCDTARANLDRNDESVAWFAIMATRLNLRAFGP</sequence>
<dbReference type="RefSeq" id="WP_208297402.1">
    <property type="nucleotide sequence ID" value="NZ_SOCP01000002.1"/>
</dbReference>
<evidence type="ECO:0000313" key="2">
    <source>
        <dbReference type="EMBL" id="TDV56261.1"/>
    </source>
</evidence>
<dbReference type="Proteomes" id="UP000294927">
    <property type="component" value="Unassembled WGS sequence"/>
</dbReference>
<dbReference type="EMBL" id="SOCP01000002">
    <property type="protein sequence ID" value="TDV56261.1"/>
    <property type="molecule type" value="Genomic_DNA"/>
</dbReference>
<name>A0A4V3FUR7_9PSEU</name>
<accession>A0A4V3FUR7</accession>
<proteinExistence type="predicted"/>
<protein>
    <submittedName>
        <fullName evidence="2">Uncharacterized protein</fullName>
    </submittedName>
</protein>
<keyword evidence="3" id="KW-1185">Reference proteome</keyword>
<comment type="caution">
    <text evidence="2">The sequence shown here is derived from an EMBL/GenBank/DDBJ whole genome shotgun (WGS) entry which is preliminary data.</text>
</comment>